<protein>
    <recommendedName>
        <fullName evidence="4">O-antigen ligase domain-containing protein</fullName>
    </recommendedName>
</protein>
<evidence type="ECO:0008006" key="4">
    <source>
        <dbReference type="Google" id="ProtNLM"/>
    </source>
</evidence>
<evidence type="ECO:0000313" key="3">
    <source>
        <dbReference type="Proteomes" id="UP000316316"/>
    </source>
</evidence>
<keyword evidence="1" id="KW-0472">Membrane</keyword>
<dbReference type="EMBL" id="PDXQ01000001">
    <property type="protein sequence ID" value="TRZ34808.1"/>
    <property type="molecule type" value="Genomic_DNA"/>
</dbReference>
<feature type="transmembrane region" description="Helical" evidence="1">
    <location>
        <begin position="67"/>
        <end position="84"/>
    </location>
</feature>
<sequence length="406" mass="45410">MIIRINQNAHSSRINTGIIAIILLLLLSVIFEEGVFTYFDEVAAVLAALILLFEFLSSRLKKKLSRILLLLGLLILEGLISNFFKGPHRSLFIILVDVLTVCKPFLIVLAIVQISNEGSFDNVRERTQIFIKLFLGISMIFFVLNLFGIVSMTQETVFSIPNFKFFFGFPVSFAIFVYTLFLLLVDNNRSIFVQKYFWISIILICFTLKSQSLFFAIVLISLYLLVNRSKGSLHIKKVFFPVIVGALFAIPALINYFATAAYSPRKILLEDGINLARLNFPFGTGFSTFGSPIASQVYSPIYVEKGYYFLFGLGENGDTSFLSDMFLASIIGQFGIIGLLIFFFLILELLKLLSKDRAITNVNIVATAGLISVIAVTMASSFFTSSIGCFFLAIVALVISERKKNI</sequence>
<keyword evidence="1" id="KW-1133">Transmembrane helix</keyword>
<feature type="transmembrane region" description="Helical" evidence="1">
    <location>
        <begin position="37"/>
        <end position="55"/>
    </location>
</feature>
<feature type="transmembrane region" description="Helical" evidence="1">
    <location>
        <begin position="278"/>
        <end position="301"/>
    </location>
</feature>
<dbReference type="AlphaFoldDB" id="A0A8B5W2B2"/>
<feature type="transmembrane region" description="Helical" evidence="1">
    <location>
        <begin position="238"/>
        <end position="258"/>
    </location>
</feature>
<feature type="transmembrane region" description="Helical" evidence="1">
    <location>
        <begin position="133"/>
        <end position="153"/>
    </location>
</feature>
<name>A0A8B5W2B2_ENTAV</name>
<evidence type="ECO:0000313" key="2">
    <source>
        <dbReference type="EMBL" id="TRZ34808.1"/>
    </source>
</evidence>
<organism evidence="2 3">
    <name type="scientific">Enterococcus avium</name>
    <name type="common">Streptococcus avium</name>
    <dbReference type="NCBI Taxonomy" id="33945"/>
    <lineage>
        <taxon>Bacteria</taxon>
        <taxon>Bacillati</taxon>
        <taxon>Bacillota</taxon>
        <taxon>Bacilli</taxon>
        <taxon>Lactobacillales</taxon>
        <taxon>Enterococcaceae</taxon>
        <taxon>Enterococcus</taxon>
    </lineage>
</organism>
<comment type="caution">
    <text evidence="2">The sequence shown here is derived from an EMBL/GenBank/DDBJ whole genome shotgun (WGS) entry which is preliminary data.</text>
</comment>
<keyword evidence="1" id="KW-0812">Transmembrane</keyword>
<feature type="transmembrane region" description="Helical" evidence="1">
    <location>
        <begin position="90"/>
        <end position="112"/>
    </location>
</feature>
<dbReference type="RefSeq" id="WP_144325507.1">
    <property type="nucleotide sequence ID" value="NZ_JAOUSU010000003.1"/>
</dbReference>
<accession>A0A8B5W2B2</accession>
<feature type="transmembrane region" description="Helical" evidence="1">
    <location>
        <begin position="382"/>
        <end position="400"/>
    </location>
</feature>
<proteinExistence type="predicted"/>
<gene>
    <name evidence="2" type="ORF">AUF17_12195</name>
</gene>
<feature type="transmembrane region" description="Helical" evidence="1">
    <location>
        <begin position="12"/>
        <end position="31"/>
    </location>
</feature>
<reference evidence="2 3" key="1">
    <citation type="submission" date="2017-10" db="EMBL/GenBank/DDBJ databases">
        <title>FDA dAtabase for Regulatory Grade micrObial Sequences (FDA-ARGOS): Supporting development and validation of Infectious Disease Dx tests.</title>
        <authorList>
            <person name="Campos J."/>
            <person name="Goldberg B."/>
            <person name="Tallon L.J."/>
            <person name="Sadzewicz L."/>
            <person name="Sengamalay N."/>
            <person name="Ott S."/>
            <person name="Godinez A."/>
            <person name="Nagaraj S."/>
            <person name="Vyas G."/>
            <person name="Aluvathingal J."/>
            <person name="Nadendla S."/>
            <person name="Geyer C."/>
            <person name="Nandy P."/>
            <person name="Hobson J."/>
            <person name="Sichtig H."/>
        </authorList>
    </citation>
    <scope>NUCLEOTIDE SEQUENCE [LARGE SCALE GENOMIC DNA]</scope>
    <source>
        <strain evidence="2 3">FDAARGOS_185</strain>
    </source>
</reference>
<feature type="transmembrane region" description="Helical" evidence="1">
    <location>
        <begin position="358"/>
        <end position="376"/>
    </location>
</feature>
<dbReference type="Proteomes" id="UP000316316">
    <property type="component" value="Unassembled WGS sequence"/>
</dbReference>
<feature type="transmembrane region" description="Helical" evidence="1">
    <location>
        <begin position="197"/>
        <end position="226"/>
    </location>
</feature>
<feature type="transmembrane region" description="Helical" evidence="1">
    <location>
        <begin position="165"/>
        <end position="185"/>
    </location>
</feature>
<feature type="transmembrane region" description="Helical" evidence="1">
    <location>
        <begin position="321"/>
        <end position="346"/>
    </location>
</feature>
<evidence type="ECO:0000256" key="1">
    <source>
        <dbReference type="SAM" id="Phobius"/>
    </source>
</evidence>